<name>A0A2N6SCH7_9BACL</name>
<reference evidence="1 2" key="1">
    <citation type="submission" date="2017-09" db="EMBL/GenBank/DDBJ databases">
        <title>Bacterial strain isolated from the female urinary microbiota.</title>
        <authorList>
            <person name="Thomas-White K."/>
            <person name="Kumar N."/>
            <person name="Forster S."/>
            <person name="Putonti C."/>
            <person name="Lawley T."/>
            <person name="Wolfe A.J."/>
        </authorList>
    </citation>
    <scope>NUCLEOTIDE SEQUENCE [LARGE SCALE GENOMIC DNA]</scope>
    <source>
        <strain evidence="1 2">UMB0186</strain>
    </source>
</reference>
<dbReference type="AlphaFoldDB" id="A0A2N6SCH7"/>
<dbReference type="InterPro" id="IPR018963">
    <property type="entry name" value="Mycophage_D29_Gp19"/>
</dbReference>
<organism evidence="1 2">
    <name type="scientific">Gemella sanguinis</name>
    <dbReference type="NCBI Taxonomy" id="84135"/>
    <lineage>
        <taxon>Bacteria</taxon>
        <taxon>Bacillati</taxon>
        <taxon>Bacillota</taxon>
        <taxon>Bacilli</taxon>
        <taxon>Bacillales</taxon>
        <taxon>Gemellaceae</taxon>
        <taxon>Gemella</taxon>
    </lineage>
</organism>
<dbReference type="Pfam" id="PF09355">
    <property type="entry name" value="Phage_Gp19"/>
    <property type="match status" value="1"/>
</dbReference>
<proteinExistence type="predicted"/>
<evidence type="ECO:0000313" key="2">
    <source>
        <dbReference type="Proteomes" id="UP000235670"/>
    </source>
</evidence>
<accession>A0A2N6SCH7</accession>
<dbReference type="RefSeq" id="WP_219724197.1">
    <property type="nucleotide sequence ID" value="NZ_PNGT01000032.1"/>
</dbReference>
<comment type="caution">
    <text evidence="1">The sequence shown here is derived from an EMBL/GenBank/DDBJ whole genome shotgun (WGS) entry which is preliminary data.</text>
</comment>
<gene>
    <name evidence="1" type="ORF">CJ218_09130</name>
</gene>
<evidence type="ECO:0000313" key="1">
    <source>
        <dbReference type="EMBL" id="PMC51597.1"/>
    </source>
</evidence>
<protein>
    <submittedName>
        <fullName evidence="1">Uncharacterized protein</fullName>
    </submittedName>
</protein>
<dbReference type="EMBL" id="PNGT01000032">
    <property type="protein sequence ID" value="PMC51597.1"/>
    <property type="molecule type" value="Genomic_DNA"/>
</dbReference>
<sequence length="64" mass="7542">MNALEPFASVDDLEILWRKVEIHELCRSEELLRTVSHVLRVEAKKVKKDLDLLVKQDESYSYLV</sequence>
<dbReference type="Proteomes" id="UP000235670">
    <property type="component" value="Unassembled WGS sequence"/>
</dbReference>
<feature type="non-terminal residue" evidence="1">
    <location>
        <position position="64"/>
    </location>
</feature>